<dbReference type="Gene3D" id="3.30.2010.10">
    <property type="entry name" value="Metalloproteases ('zincins'), catalytic domain"/>
    <property type="match status" value="1"/>
</dbReference>
<comment type="caution">
    <text evidence="3">The sequence shown here is derived from an EMBL/GenBank/DDBJ whole genome shotgun (WGS) entry which is preliminary data.</text>
</comment>
<protein>
    <submittedName>
        <fullName evidence="3">M48 family metallopeptidase</fullName>
        <ecNumber evidence="3">3.4.24.-</ecNumber>
    </submittedName>
</protein>
<evidence type="ECO:0000313" key="3">
    <source>
        <dbReference type="EMBL" id="MFC5669509.1"/>
    </source>
</evidence>
<dbReference type="CDD" id="cd07344">
    <property type="entry name" value="M48_yhfN_like"/>
    <property type="match status" value="1"/>
</dbReference>
<sequence>MRTSPRPCGTPPGTGPRWRCPALVDLVLVHELCHLRAPGHGAAFRGLLRRTRPDADERERRFAEQEPQLWRGAVR</sequence>
<evidence type="ECO:0000259" key="2">
    <source>
        <dbReference type="Pfam" id="PF01863"/>
    </source>
</evidence>
<name>A0ABW0XK84_9ACTN</name>
<dbReference type="InterPro" id="IPR002725">
    <property type="entry name" value="YgjP-like_metallopeptidase"/>
</dbReference>
<keyword evidence="3" id="KW-0378">Hydrolase</keyword>
<dbReference type="Proteomes" id="UP001596183">
    <property type="component" value="Unassembled WGS sequence"/>
</dbReference>
<proteinExistence type="predicted"/>
<reference evidence="4" key="1">
    <citation type="journal article" date="2019" name="Int. J. Syst. Evol. Microbiol.">
        <title>The Global Catalogue of Microorganisms (GCM) 10K type strain sequencing project: providing services to taxonomists for standard genome sequencing and annotation.</title>
        <authorList>
            <consortium name="The Broad Institute Genomics Platform"/>
            <consortium name="The Broad Institute Genome Sequencing Center for Infectious Disease"/>
            <person name="Wu L."/>
            <person name="Ma J."/>
        </authorList>
    </citation>
    <scope>NUCLEOTIDE SEQUENCE [LARGE SCALE GENOMIC DNA]</scope>
    <source>
        <strain evidence="4">JCM 13852</strain>
    </source>
</reference>
<evidence type="ECO:0000256" key="1">
    <source>
        <dbReference type="SAM" id="MobiDB-lite"/>
    </source>
</evidence>
<accession>A0ABW0XK84</accession>
<dbReference type="Pfam" id="PF01863">
    <property type="entry name" value="YgjP-like"/>
    <property type="match status" value="1"/>
</dbReference>
<feature type="region of interest" description="Disordered" evidence="1">
    <location>
        <begin position="55"/>
        <end position="75"/>
    </location>
</feature>
<dbReference type="RefSeq" id="WP_381206033.1">
    <property type="nucleotide sequence ID" value="NZ_JBHSPC010000014.1"/>
</dbReference>
<organism evidence="3 4">
    <name type="scientific">Streptomyces incanus</name>
    <dbReference type="NCBI Taxonomy" id="887453"/>
    <lineage>
        <taxon>Bacteria</taxon>
        <taxon>Bacillati</taxon>
        <taxon>Actinomycetota</taxon>
        <taxon>Actinomycetes</taxon>
        <taxon>Kitasatosporales</taxon>
        <taxon>Streptomycetaceae</taxon>
        <taxon>Streptomyces</taxon>
    </lineage>
</organism>
<feature type="domain" description="YgjP-like metallopeptidase" evidence="2">
    <location>
        <begin position="21"/>
        <end position="63"/>
    </location>
</feature>
<dbReference type="GO" id="GO:0016787">
    <property type="term" value="F:hydrolase activity"/>
    <property type="evidence" value="ECO:0007669"/>
    <property type="project" value="UniProtKB-KW"/>
</dbReference>
<dbReference type="EC" id="3.4.24.-" evidence="3"/>
<gene>
    <name evidence="3" type="ORF">ACFP2V_05085</name>
</gene>
<keyword evidence="4" id="KW-1185">Reference proteome</keyword>
<dbReference type="EMBL" id="JBHSPC010000014">
    <property type="protein sequence ID" value="MFC5669509.1"/>
    <property type="molecule type" value="Genomic_DNA"/>
</dbReference>
<evidence type="ECO:0000313" key="4">
    <source>
        <dbReference type="Proteomes" id="UP001596183"/>
    </source>
</evidence>
<feature type="compositionally biased region" description="Basic and acidic residues" evidence="1">
    <location>
        <begin position="55"/>
        <end position="64"/>
    </location>
</feature>